<feature type="region of interest" description="Disordered" evidence="1">
    <location>
        <begin position="23"/>
        <end position="47"/>
    </location>
</feature>
<dbReference type="RefSeq" id="WP_165297505.1">
    <property type="nucleotide sequence ID" value="NZ_JAAKZZ010000034.1"/>
</dbReference>
<feature type="region of interest" description="Disordered" evidence="1">
    <location>
        <begin position="68"/>
        <end position="98"/>
    </location>
</feature>
<proteinExistence type="predicted"/>
<organism evidence="2 3">
    <name type="scientific">Streptomyces boncukensis</name>
    <dbReference type="NCBI Taxonomy" id="2711219"/>
    <lineage>
        <taxon>Bacteria</taxon>
        <taxon>Bacillati</taxon>
        <taxon>Actinomycetota</taxon>
        <taxon>Actinomycetes</taxon>
        <taxon>Kitasatosporales</taxon>
        <taxon>Streptomycetaceae</taxon>
        <taxon>Streptomyces</taxon>
    </lineage>
</organism>
<sequence>MRCPQCGEPVVWTVTDAGRRLAVNKTPDENGNTAAYRDGTGTWRSRRPTDELPLARWEKRYMPHVATCQAQAHRKKRRPAVLPPGVADMAAYRRRDGP</sequence>
<accession>A0A6G4WRX0</accession>
<dbReference type="Proteomes" id="UP000477722">
    <property type="component" value="Unassembled WGS sequence"/>
</dbReference>
<dbReference type="EMBL" id="JAAKZZ010000034">
    <property type="protein sequence ID" value="NGO67848.1"/>
    <property type="molecule type" value="Genomic_DNA"/>
</dbReference>
<protein>
    <submittedName>
        <fullName evidence="2">Uncharacterized protein</fullName>
    </submittedName>
</protein>
<gene>
    <name evidence="2" type="ORF">G5C65_05655</name>
</gene>
<comment type="caution">
    <text evidence="2">The sequence shown here is derived from an EMBL/GenBank/DDBJ whole genome shotgun (WGS) entry which is preliminary data.</text>
</comment>
<dbReference type="AlphaFoldDB" id="A0A6G4WRX0"/>
<evidence type="ECO:0000256" key="1">
    <source>
        <dbReference type="SAM" id="MobiDB-lite"/>
    </source>
</evidence>
<evidence type="ECO:0000313" key="3">
    <source>
        <dbReference type="Proteomes" id="UP000477722"/>
    </source>
</evidence>
<evidence type="ECO:0000313" key="2">
    <source>
        <dbReference type="EMBL" id="NGO67848.1"/>
    </source>
</evidence>
<keyword evidence="3" id="KW-1185">Reference proteome</keyword>
<reference evidence="2 3" key="1">
    <citation type="submission" date="2020-02" db="EMBL/GenBank/DDBJ databases">
        <title>Whole-genome analyses of novel actinobacteria.</title>
        <authorList>
            <person name="Sahin N."/>
            <person name="Tatar D."/>
        </authorList>
    </citation>
    <scope>NUCLEOTIDE SEQUENCE [LARGE SCALE GENOMIC DNA]</scope>
    <source>
        <strain evidence="2 3">SB3404</strain>
    </source>
</reference>
<name>A0A6G4WRX0_9ACTN</name>